<protein>
    <submittedName>
        <fullName evidence="8">Methyl-accepting chemotaxis protein</fullName>
    </submittedName>
</protein>
<dbReference type="InterPro" id="IPR004089">
    <property type="entry name" value="MCPsignal_dom"/>
</dbReference>
<gene>
    <name evidence="8" type="ORF">SAMN06275492_10462</name>
</gene>
<dbReference type="PANTHER" id="PTHR32089:SF112">
    <property type="entry name" value="LYSOZYME-LIKE PROTEIN-RELATED"/>
    <property type="match status" value="1"/>
</dbReference>
<sequence>MKISTKLTGGFLLVAVICGIVGLSGYRGLVKVSDVVEELAAVRMEGMNIVSLIHTEQLKIAEDCAQLIQEGLPPDSRLALYGDIFDRFGKAESLIGRFSALPKSNMEQQAWEGFAPAWSGWKDGVDGFLALCGKMDELGIESPTLFKADLAVLLSLHEDWVIDLSEAIVTQTPFMGQLDHTKCDLGKFLASFDINNSRLKDIFKLMNLEHQKIHKGADFINKLIGQKGRVPEEILRDRLEMAYVSRILSPLSVMRRLFKNASEVADQSVTVYGEMAGFYRGEMAFAQEAVAAAMDQVISANQRETVASVNSGREVSSRAIKTSSVAVLVGIVLALGLGFILSRSVTSPIKSVIRFAERGRDGDLTVDRSDFNVGSSGEMNAMAEALSEMMERQRDVVRQILDRSGQFSDGAGTLAALAEEMNASMTEVQNAVDKVAELAEAGAASLQQSSAGIQEIAAGSERAAKSAQDAADAGESSRKSTNDAVAQMAKTIDDVQGLGDQTARTKENISDLATSVESIVKFVSTITTIADQTNLLALNAAIEAARAGEAGRGFAVVAEEVRKLAEESAKAAQEVEKLIDILIDKARKSVTVAEETESMVDGVVARAEQAREKLGSVLEQVDRAAEAIGEIAQVSESQSKSSQEMASAIESVSRTIVDVSDMMDNVRTATDETARASGGVSDEAQMMSGRSDELVDLVKAFKVDREGGLAPVERS</sequence>
<dbReference type="PROSITE" id="PS50111">
    <property type="entry name" value="CHEMOTAXIS_TRANSDUC_2"/>
    <property type="match status" value="1"/>
</dbReference>
<evidence type="ECO:0000259" key="6">
    <source>
        <dbReference type="PROSITE" id="PS50111"/>
    </source>
</evidence>
<dbReference type="Gene3D" id="6.10.340.10">
    <property type="match status" value="1"/>
</dbReference>
<dbReference type="Gene3D" id="1.10.287.950">
    <property type="entry name" value="Methyl-accepting chemotaxis protein"/>
    <property type="match status" value="1"/>
</dbReference>
<dbReference type="PANTHER" id="PTHR32089">
    <property type="entry name" value="METHYL-ACCEPTING CHEMOTAXIS PROTEIN MCPB"/>
    <property type="match status" value="1"/>
</dbReference>
<reference evidence="9" key="1">
    <citation type="submission" date="2017-04" db="EMBL/GenBank/DDBJ databases">
        <authorList>
            <person name="Varghese N."/>
            <person name="Submissions S."/>
        </authorList>
    </citation>
    <scope>NUCLEOTIDE SEQUENCE [LARGE SCALE GENOMIC DNA]</scope>
    <source>
        <strain evidence="9">USBA 82</strain>
    </source>
</reference>
<dbReference type="Gene3D" id="1.20.120.30">
    <property type="entry name" value="Aspartate receptor, ligand-binding domain"/>
    <property type="match status" value="1"/>
</dbReference>
<dbReference type="GO" id="GO:0007165">
    <property type="term" value="P:signal transduction"/>
    <property type="evidence" value="ECO:0007669"/>
    <property type="project" value="UniProtKB-KW"/>
</dbReference>
<evidence type="ECO:0000256" key="3">
    <source>
        <dbReference type="PROSITE-ProRule" id="PRU00284"/>
    </source>
</evidence>
<keyword evidence="4" id="KW-0175">Coiled coil</keyword>
<evidence type="ECO:0000259" key="7">
    <source>
        <dbReference type="PROSITE" id="PS50885"/>
    </source>
</evidence>
<dbReference type="EMBL" id="FXBB01000004">
    <property type="protein sequence ID" value="SMG17487.1"/>
    <property type="molecule type" value="Genomic_DNA"/>
</dbReference>
<comment type="similarity">
    <text evidence="2">Belongs to the methyl-accepting chemotaxis (MCP) protein family.</text>
</comment>
<dbReference type="InterPro" id="IPR024478">
    <property type="entry name" value="HlyB_4HB_MCP"/>
</dbReference>
<evidence type="ECO:0000256" key="4">
    <source>
        <dbReference type="SAM" id="Coils"/>
    </source>
</evidence>
<feature type="domain" description="HAMP" evidence="7">
    <location>
        <begin position="343"/>
        <end position="398"/>
    </location>
</feature>
<feature type="domain" description="Methyl-accepting transducer" evidence="6">
    <location>
        <begin position="417"/>
        <end position="653"/>
    </location>
</feature>
<keyword evidence="1 3" id="KW-0807">Transducer</keyword>
<feature type="region of interest" description="Disordered" evidence="5">
    <location>
        <begin position="464"/>
        <end position="484"/>
    </location>
</feature>
<evidence type="ECO:0000313" key="9">
    <source>
        <dbReference type="Proteomes" id="UP000193355"/>
    </source>
</evidence>
<dbReference type="PROSITE" id="PS50885">
    <property type="entry name" value="HAMP"/>
    <property type="match status" value="1"/>
</dbReference>
<dbReference type="Pfam" id="PF12729">
    <property type="entry name" value="4HB_MCP_1"/>
    <property type="match status" value="1"/>
</dbReference>
<dbReference type="GO" id="GO:0016020">
    <property type="term" value="C:membrane"/>
    <property type="evidence" value="ECO:0007669"/>
    <property type="project" value="InterPro"/>
</dbReference>
<evidence type="ECO:0000256" key="2">
    <source>
        <dbReference type="ARBA" id="ARBA00029447"/>
    </source>
</evidence>
<dbReference type="RefSeq" id="WP_085543880.1">
    <property type="nucleotide sequence ID" value="NZ_FXBB01000004.1"/>
</dbReference>
<proteinExistence type="inferred from homology"/>
<evidence type="ECO:0000313" key="8">
    <source>
        <dbReference type="EMBL" id="SMG17487.1"/>
    </source>
</evidence>
<dbReference type="Proteomes" id="UP000193355">
    <property type="component" value="Unassembled WGS sequence"/>
</dbReference>
<dbReference type="SMART" id="SM00283">
    <property type="entry name" value="MA"/>
    <property type="match status" value="1"/>
</dbReference>
<organism evidence="8 9">
    <name type="scientific">Dethiosulfovibrio salsuginis</name>
    <dbReference type="NCBI Taxonomy" id="561720"/>
    <lineage>
        <taxon>Bacteria</taxon>
        <taxon>Thermotogati</taxon>
        <taxon>Synergistota</taxon>
        <taxon>Synergistia</taxon>
        <taxon>Synergistales</taxon>
        <taxon>Dethiosulfovibrionaceae</taxon>
        <taxon>Dethiosulfovibrio</taxon>
    </lineage>
</organism>
<dbReference type="InterPro" id="IPR003660">
    <property type="entry name" value="HAMP_dom"/>
</dbReference>
<feature type="coiled-coil region" evidence="4">
    <location>
        <begin position="561"/>
        <end position="627"/>
    </location>
</feature>
<dbReference type="STRING" id="561720.SAMN06275492_10462"/>
<keyword evidence="9" id="KW-1185">Reference proteome</keyword>
<dbReference type="OrthoDB" id="39445at2"/>
<dbReference type="AlphaFoldDB" id="A0A1X7IQU9"/>
<dbReference type="CDD" id="cd11386">
    <property type="entry name" value="MCP_signal"/>
    <property type="match status" value="1"/>
</dbReference>
<name>A0A1X7IQU9_9BACT</name>
<dbReference type="Pfam" id="PF00015">
    <property type="entry name" value="MCPsignal"/>
    <property type="match status" value="1"/>
</dbReference>
<evidence type="ECO:0000256" key="1">
    <source>
        <dbReference type="ARBA" id="ARBA00023224"/>
    </source>
</evidence>
<dbReference type="SUPFAM" id="SSF58104">
    <property type="entry name" value="Methyl-accepting chemotaxis protein (MCP) signaling domain"/>
    <property type="match status" value="1"/>
</dbReference>
<evidence type="ECO:0000256" key="5">
    <source>
        <dbReference type="SAM" id="MobiDB-lite"/>
    </source>
</evidence>
<accession>A0A1X7IQU9</accession>